<comment type="caution">
    <text evidence="3">The sequence shown here is derived from an EMBL/GenBank/DDBJ whole genome shotgun (WGS) entry which is preliminary data.</text>
</comment>
<dbReference type="Pfam" id="PF22688">
    <property type="entry name" value="Hda_lid"/>
    <property type="match status" value="1"/>
</dbReference>
<dbReference type="InterPro" id="IPR055199">
    <property type="entry name" value="Hda_lid"/>
</dbReference>
<sequence length="232" mass="25831">MNRQLALGISLRESASLENFVPGGNVQVISHLRHCTDGSGEQFLYIWGPEGSGKSHLLQAACQYADKLGKAAAYIPLGQAEMFEPEILADLDFMNLVCLDDVESVAGNKAWESALFHLFNRLRDQGVSLITTAGQAPLNLDVDLPDLRSRLSWGLSYQLRPLRDDEKIQALIDGANRRGLTMSWDTGNYILRHVPRDMASLQRLIEHLDKGSLEAQRRLTIPFVKSLLETFG</sequence>
<dbReference type="PANTHER" id="PTHR30050:SF5">
    <property type="entry name" value="DNAA REGULATORY INACTIVATOR HDA"/>
    <property type="match status" value="1"/>
</dbReference>
<dbReference type="GO" id="GO:0032297">
    <property type="term" value="P:negative regulation of DNA-templated DNA replication initiation"/>
    <property type="evidence" value="ECO:0007669"/>
    <property type="project" value="InterPro"/>
</dbReference>
<evidence type="ECO:0000313" key="4">
    <source>
        <dbReference type="Proteomes" id="UP000190896"/>
    </source>
</evidence>
<dbReference type="AlphaFoldDB" id="A0A1T2KQ04"/>
<dbReference type="SUPFAM" id="SSF52540">
    <property type="entry name" value="P-loop containing nucleoside triphosphate hydrolases"/>
    <property type="match status" value="1"/>
</dbReference>
<evidence type="ECO:0000259" key="1">
    <source>
        <dbReference type="Pfam" id="PF00308"/>
    </source>
</evidence>
<reference evidence="3 4" key="1">
    <citation type="submission" date="2016-11" db="EMBL/GenBank/DDBJ databases">
        <title>Mixed transmission modes and dynamic genome evolution in an obligate animal-bacterial symbiosis.</title>
        <authorList>
            <person name="Russell S.L."/>
            <person name="Corbett-Detig R.B."/>
            <person name="Cavanaugh C.M."/>
        </authorList>
    </citation>
    <scope>NUCLEOTIDE SEQUENCE [LARGE SCALE GENOMIC DNA]</scope>
    <source>
        <strain evidence="3">Se-Cadez</strain>
    </source>
</reference>
<dbReference type="GO" id="GO:0006270">
    <property type="term" value="P:DNA replication initiation"/>
    <property type="evidence" value="ECO:0007669"/>
    <property type="project" value="TreeGrafter"/>
</dbReference>
<feature type="domain" description="Chromosomal replication initiator protein DnaA ATPAse" evidence="1">
    <location>
        <begin position="13"/>
        <end position="156"/>
    </location>
</feature>
<dbReference type="Gene3D" id="1.10.8.60">
    <property type="match status" value="1"/>
</dbReference>
<dbReference type="NCBIfam" id="TIGR03420">
    <property type="entry name" value="DnaA_homol_Hda"/>
    <property type="match status" value="1"/>
</dbReference>
<organism evidence="3 4">
    <name type="scientific">Solemya velesiana gill symbiont</name>
    <dbReference type="NCBI Taxonomy" id="1918948"/>
    <lineage>
        <taxon>Bacteria</taxon>
        <taxon>Pseudomonadati</taxon>
        <taxon>Pseudomonadota</taxon>
        <taxon>Gammaproteobacteria</taxon>
        <taxon>sulfur-oxidizing symbionts</taxon>
    </lineage>
</organism>
<gene>
    <name evidence="3" type="ORF">BOW51_11855</name>
</gene>
<evidence type="ECO:0000259" key="2">
    <source>
        <dbReference type="Pfam" id="PF22688"/>
    </source>
</evidence>
<dbReference type="EMBL" id="MPRJ01000103">
    <property type="protein sequence ID" value="OOZ34760.1"/>
    <property type="molecule type" value="Genomic_DNA"/>
</dbReference>
<dbReference type="InterPro" id="IPR027417">
    <property type="entry name" value="P-loop_NTPase"/>
</dbReference>
<protein>
    <submittedName>
        <fullName evidence="3">DnaA regulatory inactivator Hda</fullName>
    </submittedName>
</protein>
<evidence type="ECO:0000313" key="3">
    <source>
        <dbReference type="EMBL" id="OOZ34760.1"/>
    </source>
</evidence>
<dbReference type="Gene3D" id="3.40.50.300">
    <property type="entry name" value="P-loop containing nucleotide triphosphate hydrolases"/>
    <property type="match status" value="1"/>
</dbReference>
<dbReference type="Pfam" id="PF00308">
    <property type="entry name" value="Bac_DnaA"/>
    <property type="match status" value="1"/>
</dbReference>
<keyword evidence="4" id="KW-1185">Reference proteome</keyword>
<name>A0A1T2KQ04_9GAMM</name>
<dbReference type="OrthoDB" id="9784878at2"/>
<proteinExistence type="predicted"/>
<feature type="domain" description="Hda lid" evidence="2">
    <location>
        <begin position="164"/>
        <end position="228"/>
    </location>
</feature>
<dbReference type="RefSeq" id="WP_078488212.1">
    <property type="nucleotide sequence ID" value="NZ_MPRJ01000103.1"/>
</dbReference>
<dbReference type="InterPro" id="IPR013317">
    <property type="entry name" value="DnaA_dom"/>
</dbReference>
<accession>A0A1T2KQ04</accession>
<dbReference type="Proteomes" id="UP000190896">
    <property type="component" value="Unassembled WGS sequence"/>
</dbReference>
<dbReference type="PANTHER" id="PTHR30050">
    <property type="entry name" value="CHROMOSOMAL REPLICATION INITIATOR PROTEIN DNAA"/>
    <property type="match status" value="1"/>
</dbReference>
<dbReference type="InterPro" id="IPR017788">
    <property type="entry name" value="Hda"/>
</dbReference>